<dbReference type="SUPFAM" id="SSF53822">
    <property type="entry name" value="Periplasmic binding protein-like I"/>
    <property type="match status" value="1"/>
</dbReference>
<dbReference type="Pfam" id="PF13377">
    <property type="entry name" value="Peripla_BP_3"/>
    <property type="match status" value="1"/>
</dbReference>
<dbReference type="InterPro" id="IPR028082">
    <property type="entry name" value="Peripla_BP_I"/>
</dbReference>
<evidence type="ECO:0000256" key="2">
    <source>
        <dbReference type="ARBA" id="ARBA00023015"/>
    </source>
</evidence>
<keyword evidence="8" id="KW-1185">Reference proteome</keyword>
<dbReference type="InterPro" id="IPR010982">
    <property type="entry name" value="Lambda_DNA-bd_dom_sf"/>
</dbReference>
<dbReference type="PANTHER" id="PTHR30146">
    <property type="entry name" value="LACI-RELATED TRANSCRIPTIONAL REPRESSOR"/>
    <property type="match status" value="1"/>
</dbReference>
<evidence type="ECO:0000256" key="4">
    <source>
        <dbReference type="ARBA" id="ARBA00023163"/>
    </source>
</evidence>
<dbReference type="AlphaFoldDB" id="A0A7Y9Z866"/>
<name>A0A7Y9Z866_9MICO</name>
<dbReference type="OrthoDB" id="3227375at2"/>
<dbReference type="PANTHER" id="PTHR30146:SF148">
    <property type="entry name" value="HTH-TYPE TRANSCRIPTIONAL REPRESSOR PURR-RELATED"/>
    <property type="match status" value="1"/>
</dbReference>
<dbReference type="EMBL" id="JACBZO010000001">
    <property type="protein sequence ID" value="NYI40010.1"/>
    <property type="molecule type" value="Genomic_DNA"/>
</dbReference>
<reference evidence="7 8" key="1">
    <citation type="submission" date="2020-07" db="EMBL/GenBank/DDBJ databases">
        <title>Sequencing the genomes of 1000 actinobacteria strains.</title>
        <authorList>
            <person name="Klenk H.-P."/>
        </authorList>
    </citation>
    <scope>NUCLEOTIDE SEQUENCE [LARGE SCALE GENOMIC DNA]</scope>
    <source>
        <strain evidence="7 8">DSM 19970</strain>
    </source>
</reference>
<proteinExistence type="predicted"/>
<feature type="domain" description="HTH lacI-type" evidence="6">
    <location>
        <begin position="6"/>
        <end position="63"/>
    </location>
</feature>
<evidence type="ECO:0000313" key="8">
    <source>
        <dbReference type="Proteomes" id="UP000547973"/>
    </source>
</evidence>
<dbReference type="InterPro" id="IPR000843">
    <property type="entry name" value="HTH_LacI"/>
</dbReference>
<keyword evidence="4" id="KW-0804">Transcription</keyword>
<dbReference type="CDD" id="cd06288">
    <property type="entry name" value="PBP1_sucrose_transcription_regulator"/>
    <property type="match status" value="1"/>
</dbReference>
<evidence type="ECO:0000256" key="1">
    <source>
        <dbReference type="ARBA" id="ARBA00022491"/>
    </source>
</evidence>
<dbReference type="GO" id="GO:0003700">
    <property type="term" value="F:DNA-binding transcription factor activity"/>
    <property type="evidence" value="ECO:0007669"/>
    <property type="project" value="TreeGrafter"/>
</dbReference>
<protein>
    <submittedName>
        <fullName evidence="7">LacI family transcriptional regulator</fullName>
    </submittedName>
</protein>
<dbReference type="Proteomes" id="UP000547973">
    <property type="component" value="Unassembled WGS sequence"/>
</dbReference>
<evidence type="ECO:0000256" key="3">
    <source>
        <dbReference type="ARBA" id="ARBA00023125"/>
    </source>
</evidence>
<dbReference type="PROSITE" id="PS50932">
    <property type="entry name" value="HTH_LACI_2"/>
    <property type="match status" value="1"/>
</dbReference>
<evidence type="ECO:0000256" key="5">
    <source>
        <dbReference type="SAM" id="MobiDB-lite"/>
    </source>
</evidence>
<keyword evidence="1" id="KW-0678">Repressor</keyword>
<dbReference type="SUPFAM" id="SSF47413">
    <property type="entry name" value="lambda repressor-like DNA-binding domains"/>
    <property type="match status" value="1"/>
</dbReference>
<sequence>MAAKRVTLADVAAASGIAVSTASLVLAGRGTDVRISQVVQERVKAKALELGYRPNAMSVGLRKGVTSTLGFVSDSVASSRLAGDMIKGAIEAARDRGFMVFVGETSGNLTQEHLLLDAMFDRQVDGLILASMFTQERDLPLTIERTPAVLLNIGPTSPTCLPVVLPAEYEAGRNAAQALIDAGHRDIHLVGSGPGPDDVPPRALAGTQRLAGILAVLGENGLRPASGTVAHQWLPRDGWTIVSELLEHRVPGALLCFNDRLAMGAYQALQEHGLRIPQDVSVVSFDDASIASWMRPGLTTFALPHRSMGKRAAELLISQIEHERAHGSVPADGGTHLIPMPMRDRESLGPPRA</sequence>
<feature type="region of interest" description="Disordered" evidence="5">
    <location>
        <begin position="327"/>
        <end position="353"/>
    </location>
</feature>
<dbReference type="CDD" id="cd01392">
    <property type="entry name" value="HTH_LacI"/>
    <property type="match status" value="1"/>
</dbReference>
<dbReference type="SMART" id="SM00354">
    <property type="entry name" value="HTH_LACI"/>
    <property type="match status" value="1"/>
</dbReference>
<accession>A0A7Y9Z866</accession>
<dbReference type="Pfam" id="PF00356">
    <property type="entry name" value="LacI"/>
    <property type="match status" value="1"/>
</dbReference>
<comment type="caution">
    <text evidence="7">The sequence shown here is derived from an EMBL/GenBank/DDBJ whole genome shotgun (WGS) entry which is preliminary data.</text>
</comment>
<keyword evidence="3" id="KW-0238">DNA-binding</keyword>
<keyword evidence="2" id="KW-0805">Transcription regulation</keyword>
<organism evidence="7 8">
    <name type="scientific">Demequina lutea</name>
    <dbReference type="NCBI Taxonomy" id="431489"/>
    <lineage>
        <taxon>Bacteria</taxon>
        <taxon>Bacillati</taxon>
        <taxon>Actinomycetota</taxon>
        <taxon>Actinomycetes</taxon>
        <taxon>Micrococcales</taxon>
        <taxon>Demequinaceae</taxon>
        <taxon>Demequina</taxon>
    </lineage>
</organism>
<evidence type="ECO:0000259" key="6">
    <source>
        <dbReference type="PROSITE" id="PS50932"/>
    </source>
</evidence>
<dbReference type="RefSeq" id="WP_062075440.1">
    <property type="nucleotide sequence ID" value="NZ_BBRC01000008.1"/>
</dbReference>
<dbReference type="InterPro" id="IPR046335">
    <property type="entry name" value="LacI/GalR-like_sensor"/>
</dbReference>
<evidence type="ECO:0000313" key="7">
    <source>
        <dbReference type="EMBL" id="NYI40010.1"/>
    </source>
</evidence>
<gene>
    <name evidence="7" type="ORF">BKA03_000129</name>
</gene>
<dbReference type="GO" id="GO:0000976">
    <property type="term" value="F:transcription cis-regulatory region binding"/>
    <property type="evidence" value="ECO:0007669"/>
    <property type="project" value="TreeGrafter"/>
</dbReference>
<dbReference type="Gene3D" id="3.40.50.2300">
    <property type="match status" value="2"/>
</dbReference>
<dbReference type="Gene3D" id="1.10.260.40">
    <property type="entry name" value="lambda repressor-like DNA-binding domains"/>
    <property type="match status" value="1"/>
</dbReference>